<dbReference type="InterPro" id="IPR050498">
    <property type="entry name" value="Ycf3"/>
</dbReference>
<name>A0A2P8G0F3_9BACT</name>
<dbReference type="Pfam" id="PF13181">
    <property type="entry name" value="TPR_8"/>
    <property type="match status" value="2"/>
</dbReference>
<keyword evidence="1" id="KW-0677">Repeat</keyword>
<evidence type="ECO:0000313" key="5">
    <source>
        <dbReference type="Proteomes" id="UP000241964"/>
    </source>
</evidence>
<comment type="caution">
    <text evidence="4">The sequence shown here is derived from an EMBL/GenBank/DDBJ whole genome shotgun (WGS) entry which is preliminary data.</text>
</comment>
<feature type="repeat" description="TPR" evidence="3">
    <location>
        <begin position="478"/>
        <end position="511"/>
    </location>
</feature>
<feature type="repeat" description="TPR" evidence="3">
    <location>
        <begin position="700"/>
        <end position="733"/>
    </location>
</feature>
<dbReference type="EMBL" id="PYAS01000008">
    <property type="protein sequence ID" value="PSL27452.1"/>
    <property type="molecule type" value="Genomic_DNA"/>
</dbReference>
<dbReference type="InterPro" id="IPR019734">
    <property type="entry name" value="TPR_rpt"/>
</dbReference>
<keyword evidence="2 3" id="KW-0802">TPR repeat</keyword>
<organism evidence="4 5">
    <name type="scientific">Dyadobacter jiangsuensis</name>
    <dbReference type="NCBI Taxonomy" id="1591085"/>
    <lineage>
        <taxon>Bacteria</taxon>
        <taxon>Pseudomonadati</taxon>
        <taxon>Bacteroidota</taxon>
        <taxon>Cytophagia</taxon>
        <taxon>Cytophagales</taxon>
        <taxon>Spirosomataceae</taxon>
        <taxon>Dyadobacter</taxon>
    </lineage>
</organism>
<dbReference type="Gene3D" id="1.25.40.10">
    <property type="entry name" value="Tetratricopeptide repeat domain"/>
    <property type="match status" value="5"/>
</dbReference>
<feature type="repeat" description="TPR" evidence="3">
    <location>
        <begin position="589"/>
        <end position="622"/>
    </location>
</feature>
<dbReference type="PANTHER" id="PTHR44858">
    <property type="entry name" value="TETRATRICOPEPTIDE REPEAT PROTEIN 6"/>
    <property type="match status" value="1"/>
</dbReference>
<dbReference type="RefSeq" id="WP_106596844.1">
    <property type="nucleotide sequence ID" value="NZ_PYAS01000008.1"/>
</dbReference>
<dbReference type="SMART" id="SM00028">
    <property type="entry name" value="TPR"/>
    <property type="match status" value="14"/>
</dbReference>
<evidence type="ECO:0000256" key="1">
    <source>
        <dbReference type="ARBA" id="ARBA00022737"/>
    </source>
</evidence>
<dbReference type="PROSITE" id="PS50005">
    <property type="entry name" value="TPR"/>
    <property type="match status" value="8"/>
</dbReference>
<evidence type="ECO:0000256" key="2">
    <source>
        <dbReference type="ARBA" id="ARBA00022803"/>
    </source>
</evidence>
<dbReference type="PROSITE" id="PS50293">
    <property type="entry name" value="TPR_REGION"/>
    <property type="match status" value="1"/>
</dbReference>
<sequence length="941" mass="108516">MRVQFNVLVILLGLLSHQGRAQDLTHRDSEEIKLLAQRKIEKGLNDLLNTLTFDDLNESERKAISTNSYQPSNNRIFYDGNVIIEDDIDPAKVNSEKVLDLKADKYLNNLDLFYAKQSERTIDFSDISLSNVKQTPQYKYIKVFYTSHFKGKHTQNPQTYQPIRRVAELRAEKNGKKWVVAISRLAFWIPEDSVNVALNDVVLPPSADSLAVLQDDAAEKQRQLEREQERQELISYNTLMSKADQAFTSRDYETALELYTEADKRNQKNQYDDLFPSRRLIRINKIITQQKDAELIREYGIKAEIATKRRNYAEAISFYYKLLEQKPDSVALTAIVKELTPKANIKAEYDERYTAGDYKELVREYDRIIKKEKDNSDWYFGRGRCYIKLGDTKAAMKDFSKSIELDIANLPALLARADLYKEQSNYPKAITDYSAYLNIDPNNAEVFAQRAVLRIRTNNHKNADEDLTRSITLNPEQPQYFFDRGHLRYELGMFQPAVDDFTNVIKLSPTHSIAYFWRGMAYVGLTDYGQAGADFTKAKENKLPDNYTLKADSVGNNFYAKGFTANQEERYADAVPLFNEALSINPLDRYSLYERGRAYLALTEYPKALDDLTATLELNPQYNAAYHRRAEVWHALKKHENAAADYKKSYELFADDYKARLGESTMLAELNKFSEAIPILMTIKTNRKKIEKLHTPDFFRDSYNLLGKCEFETAQFDKSVEDYDTALDFDKNFAQGYYNRGEAYQALGKLDRAIDDYQRSIDLAPAIPARYFSKAYALEKKGDYQKALDSYKEVVLYDSARVLFNKTVLRRGNTLFLAGQYHESILDLERVDKFADSTLCGYDCWMTLGIANIKAGKPDSSLVYFEKCLASRTHMAEAAYATACANLLQNKEADALKWFEKAFSSGNLTVSYVRKDKLLDTVRKDFKKNKSFKQLTDKYLK</sequence>
<evidence type="ECO:0000256" key="3">
    <source>
        <dbReference type="PROSITE-ProRule" id="PRU00339"/>
    </source>
</evidence>
<dbReference type="SUPFAM" id="SSF48452">
    <property type="entry name" value="TPR-like"/>
    <property type="match status" value="4"/>
</dbReference>
<evidence type="ECO:0000313" key="4">
    <source>
        <dbReference type="EMBL" id="PSL27452.1"/>
    </source>
</evidence>
<feature type="repeat" description="TPR" evidence="3">
    <location>
        <begin position="376"/>
        <end position="409"/>
    </location>
</feature>
<accession>A0A2P8G0F3</accession>
<feature type="repeat" description="TPR" evidence="3">
    <location>
        <begin position="734"/>
        <end position="767"/>
    </location>
</feature>
<dbReference type="Pfam" id="PF00515">
    <property type="entry name" value="TPR_1"/>
    <property type="match status" value="1"/>
</dbReference>
<protein>
    <submittedName>
        <fullName evidence="4">Tfp pilus assembly protein PilF</fullName>
    </submittedName>
</protein>
<dbReference type="InterPro" id="IPR011990">
    <property type="entry name" value="TPR-like_helical_dom_sf"/>
</dbReference>
<feature type="repeat" description="TPR" evidence="3">
    <location>
        <begin position="555"/>
        <end position="588"/>
    </location>
</feature>
<proteinExistence type="predicted"/>
<dbReference type="Proteomes" id="UP000241964">
    <property type="component" value="Unassembled WGS sequence"/>
</dbReference>
<keyword evidence="5" id="KW-1185">Reference proteome</keyword>
<reference evidence="4 5" key="1">
    <citation type="submission" date="2018-03" db="EMBL/GenBank/DDBJ databases">
        <title>Genomic Encyclopedia of Archaeal and Bacterial Type Strains, Phase II (KMG-II): from individual species to whole genera.</title>
        <authorList>
            <person name="Goeker M."/>
        </authorList>
    </citation>
    <scope>NUCLEOTIDE SEQUENCE [LARGE SCALE GENOMIC DNA]</scope>
    <source>
        <strain evidence="4 5">DSM 29057</strain>
    </source>
</reference>
<dbReference type="OrthoDB" id="975521at2"/>
<feature type="repeat" description="TPR" evidence="3">
    <location>
        <begin position="444"/>
        <end position="477"/>
    </location>
</feature>
<dbReference type="PANTHER" id="PTHR44858:SF1">
    <property type="entry name" value="UDP-N-ACETYLGLUCOSAMINE--PEPTIDE N-ACETYLGLUCOSAMINYLTRANSFERASE SPINDLY-RELATED"/>
    <property type="match status" value="1"/>
</dbReference>
<dbReference type="Pfam" id="PF13432">
    <property type="entry name" value="TPR_16"/>
    <property type="match status" value="1"/>
</dbReference>
<gene>
    <name evidence="4" type="ORF">CLV60_108310</name>
</gene>
<dbReference type="AlphaFoldDB" id="A0A2P8G0F3"/>
<feature type="repeat" description="TPR" evidence="3">
    <location>
        <begin position="410"/>
        <end position="443"/>
    </location>
</feature>